<dbReference type="SUPFAM" id="SSF103473">
    <property type="entry name" value="MFS general substrate transporter"/>
    <property type="match status" value="1"/>
</dbReference>
<dbReference type="GO" id="GO:0008643">
    <property type="term" value="P:carbohydrate transport"/>
    <property type="evidence" value="ECO:0007669"/>
    <property type="project" value="InterPro"/>
</dbReference>
<dbReference type="Pfam" id="PF13347">
    <property type="entry name" value="MFS_2"/>
    <property type="match status" value="1"/>
</dbReference>
<feature type="transmembrane region" description="Helical" evidence="8">
    <location>
        <begin position="440"/>
        <end position="466"/>
    </location>
</feature>
<feature type="transmembrane region" description="Helical" evidence="8">
    <location>
        <begin position="177"/>
        <end position="195"/>
    </location>
</feature>
<proteinExistence type="inferred from homology"/>
<name>A0A254NAZ2_9BURK</name>
<sequence length="485" mass="53027">MPARPRSGSAPAPASLTATADADRVPVSQKIGIGLGSFLDMWGHWLYQSMVFHVFNVFLGVAPGLISTALGLKIAVDAVSDALFGWLSDNTRTRWGRRRPYILVGGVLSGIGLPLMFAVGRGWSDTEYFVFMLVSTCLYVPVMSCFNMPWNSLGAEMTPDYHERTRVMSVKNAIQKIPELAMFVAAQFTTLAIFNDASGKPDILLGAQVYTSILGGIMVVVSIFIFSLTRERYYEAVVSRSTQRVPFKDTLYRTLKNRPFRQMLGTMLAYNMATAMVGLLGYYATVYYVCGGNVVEATKWNSLMGVAGLVCGLLGISFAGAVARRHGKRHALMTVLVLGIFAFIGDWFFYNPQLPWLQLLASGGVAFIGAGFWTIYGSAMADVIDHDELSSGQRREGSFAACGSWISKVGLALGNSASGWVLMFTGFDAKLPAQSDEAIFLIRVFLSGVPICGLLIALFIVSRYFLTEQRMHEIRAALEARRGTV</sequence>
<comment type="caution">
    <text evidence="9">The sequence shown here is derived from an EMBL/GenBank/DDBJ whole genome shotgun (WGS) entry which is preliminary data.</text>
</comment>
<dbReference type="PANTHER" id="PTHR11328:SF24">
    <property type="entry name" value="MAJOR FACILITATOR SUPERFAMILY (MFS) PROFILE DOMAIN-CONTAINING PROTEIN"/>
    <property type="match status" value="1"/>
</dbReference>
<feature type="transmembrane region" description="Helical" evidence="8">
    <location>
        <begin position="356"/>
        <end position="376"/>
    </location>
</feature>
<evidence type="ECO:0000256" key="8">
    <source>
        <dbReference type="SAM" id="Phobius"/>
    </source>
</evidence>
<dbReference type="InterPro" id="IPR039672">
    <property type="entry name" value="MFS_2"/>
</dbReference>
<keyword evidence="5 8" id="KW-0812">Transmembrane</keyword>
<feature type="transmembrane region" description="Helical" evidence="8">
    <location>
        <begin position="129"/>
        <end position="150"/>
    </location>
</feature>
<keyword evidence="6 8" id="KW-1133">Transmembrane helix</keyword>
<dbReference type="EMBL" id="NISI01000005">
    <property type="protein sequence ID" value="OWR03567.1"/>
    <property type="molecule type" value="Genomic_DNA"/>
</dbReference>
<dbReference type="InterPro" id="IPR018043">
    <property type="entry name" value="Na/Gal_symport_CS"/>
</dbReference>
<evidence type="ECO:0000256" key="7">
    <source>
        <dbReference type="ARBA" id="ARBA00023136"/>
    </source>
</evidence>
<accession>A0A254NAZ2</accession>
<dbReference type="Proteomes" id="UP000197446">
    <property type="component" value="Unassembled WGS sequence"/>
</dbReference>
<feature type="transmembrane region" description="Helical" evidence="8">
    <location>
        <begin position="330"/>
        <end position="350"/>
    </location>
</feature>
<dbReference type="InterPro" id="IPR036259">
    <property type="entry name" value="MFS_trans_sf"/>
</dbReference>
<evidence type="ECO:0000256" key="4">
    <source>
        <dbReference type="ARBA" id="ARBA00022475"/>
    </source>
</evidence>
<evidence type="ECO:0000256" key="2">
    <source>
        <dbReference type="ARBA" id="ARBA00009617"/>
    </source>
</evidence>
<feature type="transmembrane region" description="Helical" evidence="8">
    <location>
        <begin position="101"/>
        <end position="123"/>
    </location>
</feature>
<dbReference type="PANTHER" id="PTHR11328">
    <property type="entry name" value="MAJOR FACILITATOR SUPERFAMILY DOMAIN-CONTAINING PROTEIN"/>
    <property type="match status" value="1"/>
</dbReference>
<evidence type="ECO:0000313" key="9">
    <source>
        <dbReference type="EMBL" id="OWR03567.1"/>
    </source>
</evidence>
<feature type="transmembrane region" description="Helical" evidence="8">
    <location>
        <begin position="207"/>
        <end position="226"/>
    </location>
</feature>
<comment type="subcellular location">
    <subcellularLocation>
        <location evidence="1">Cell membrane</location>
        <topology evidence="1">Multi-pass membrane protein</topology>
    </subcellularLocation>
</comment>
<dbReference type="GO" id="GO:0015293">
    <property type="term" value="F:symporter activity"/>
    <property type="evidence" value="ECO:0007669"/>
    <property type="project" value="InterPro"/>
</dbReference>
<feature type="transmembrane region" description="Helical" evidence="8">
    <location>
        <begin position="263"/>
        <end position="283"/>
    </location>
</feature>
<gene>
    <name evidence="9" type="ORF">CDO81_13810</name>
</gene>
<dbReference type="GO" id="GO:0006814">
    <property type="term" value="P:sodium ion transport"/>
    <property type="evidence" value="ECO:0007669"/>
    <property type="project" value="InterPro"/>
</dbReference>
<organism evidence="9 10">
    <name type="scientific">Roseateles puraquae</name>
    <dbReference type="NCBI Taxonomy" id="431059"/>
    <lineage>
        <taxon>Bacteria</taxon>
        <taxon>Pseudomonadati</taxon>
        <taxon>Pseudomonadota</taxon>
        <taxon>Betaproteobacteria</taxon>
        <taxon>Burkholderiales</taxon>
        <taxon>Sphaerotilaceae</taxon>
        <taxon>Roseateles</taxon>
    </lineage>
</organism>
<dbReference type="AlphaFoldDB" id="A0A254NAZ2"/>
<keyword evidence="10" id="KW-1185">Reference proteome</keyword>
<evidence type="ECO:0000256" key="6">
    <source>
        <dbReference type="ARBA" id="ARBA00022989"/>
    </source>
</evidence>
<evidence type="ECO:0008006" key="11">
    <source>
        <dbReference type="Google" id="ProtNLM"/>
    </source>
</evidence>
<comment type="similarity">
    <text evidence="2">Belongs to the sodium:galactoside symporter (TC 2.A.2) family.</text>
</comment>
<dbReference type="PROSITE" id="PS00872">
    <property type="entry name" value="NA_GALACTOSIDE_SYMP"/>
    <property type="match status" value="1"/>
</dbReference>
<feature type="transmembrane region" description="Helical" evidence="8">
    <location>
        <begin position="397"/>
        <end position="420"/>
    </location>
</feature>
<keyword evidence="7 8" id="KW-0472">Membrane</keyword>
<dbReference type="GO" id="GO:0005886">
    <property type="term" value="C:plasma membrane"/>
    <property type="evidence" value="ECO:0007669"/>
    <property type="project" value="UniProtKB-SubCell"/>
</dbReference>
<evidence type="ECO:0000313" key="10">
    <source>
        <dbReference type="Proteomes" id="UP000197446"/>
    </source>
</evidence>
<feature type="transmembrane region" description="Helical" evidence="8">
    <location>
        <begin position="303"/>
        <end position="323"/>
    </location>
</feature>
<reference evidence="9 10" key="1">
    <citation type="journal article" date="2007" name="Int. J. Syst. Evol. Microbiol.">
        <title>Description of Pelomonas aquatica sp. nov. and Pelomonas puraquae sp. nov., isolated from industrial and haemodialysis water.</title>
        <authorList>
            <person name="Gomila M."/>
            <person name="Bowien B."/>
            <person name="Falsen E."/>
            <person name="Moore E.R."/>
            <person name="Lalucat J."/>
        </authorList>
    </citation>
    <scope>NUCLEOTIDE SEQUENCE [LARGE SCALE GENOMIC DNA]</scope>
    <source>
        <strain evidence="9 10">CCUG 52769</strain>
    </source>
</reference>
<feature type="transmembrane region" description="Helical" evidence="8">
    <location>
        <begin position="46"/>
        <end position="66"/>
    </location>
</feature>
<evidence type="ECO:0000256" key="1">
    <source>
        <dbReference type="ARBA" id="ARBA00004651"/>
    </source>
</evidence>
<keyword evidence="4" id="KW-1003">Cell membrane</keyword>
<keyword evidence="3" id="KW-0813">Transport</keyword>
<dbReference type="Gene3D" id="1.20.1250.20">
    <property type="entry name" value="MFS general substrate transporter like domains"/>
    <property type="match status" value="1"/>
</dbReference>
<evidence type="ECO:0000256" key="5">
    <source>
        <dbReference type="ARBA" id="ARBA00022692"/>
    </source>
</evidence>
<evidence type="ECO:0000256" key="3">
    <source>
        <dbReference type="ARBA" id="ARBA00022448"/>
    </source>
</evidence>
<protein>
    <recommendedName>
        <fullName evidence="11">MFS transporter</fullName>
    </recommendedName>
</protein>